<feature type="region of interest" description="Disordered" evidence="6">
    <location>
        <begin position="340"/>
        <end position="371"/>
    </location>
</feature>
<dbReference type="CDD" id="cd06581">
    <property type="entry name" value="TM_PBP1_LivM_like"/>
    <property type="match status" value="1"/>
</dbReference>
<feature type="transmembrane region" description="Helical" evidence="7">
    <location>
        <begin position="233"/>
        <end position="254"/>
    </location>
</feature>
<proteinExistence type="predicted"/>
<evidence type="ECO:0000256" key="5">
    <source>
        <dbReference type="ARBA" id="ARBA00023136"/>
    </source>
</evidence>
<evidence type="ECO:0000256" key="2">
    <source>
        <dbReference type="ARBA" id="ARBA00022475"/>
    </source>
</evidence>
<dbReference type="GO" id="GO:0005886">
    <property type="term" value="C:plasma membrane"/>
    <property type="evidence" value="ECO:0007669"/>
    <property type="project" value="UniProtKB-SubCell"/>
</dbReference>
<feature type="transmembrane region" description="Helical" evidence="7">
    <location>
        <begin position="185"/>
        <end position="213"/>
    </location>
</feature>
<dbReference type="PANTHER" id="PTHR30482">
    <property type="entry name" value="HIGH-AFFINITY BRANCHED-CHAIN AMINO ACID TRANSPORT SYSTEM PERMEASE"/>
    <property type="match status" value="1"/>
</dbReference>
<keyword evidence="3 7" id="KW-0812">Transmembrane</keyword>
<dbReference type="Pfam" id="PF02653">
    <property type="entry name" value="BPD_transp_2"/>
    <property type="match status" value="1"/>
</dbReference>
<organism evidence="8 9">
    <name type="scientific">Naasia lichenicola</name>
    <dbReference type="NCBI Taxonomy" id="2565933"/>
    <lineage>
        <taxon>Bacteria</taxon>
        <taxon>Bacillati</taxon>
        <taxon>Actinomycetota</taxon>
        <taxon>Actinomycetes</taxon>
        <taxon>Micrococcales</taxon>
        <taxon>Microbacteriaceae</taxon>
        <taxon>Naasia</taxon>
    </lineage>
</organism>
<dbReference type="AlphaFoldDB" id="A0A4S4FGM6"/>
<keyword evidence="9" id="KW-1185">Reference proteome</keyword>
<evidence type="ECO:0000313" key="9">
    <source>
        <dbReference type="Proteomes" id="UP000309133"/>
    </source>
</evidence>
<evidence type="ECO:0000256" key="1">
    <source>
        <dbReference type="ARBA" id="ARBA00004651"/>
    </source>
</evidence>
<dbReference type="RefSeq" id="WP_136427739.1">
    <property type="nucleotide sequence ID" value="NZ_SSSM01000005.1"/>
</dbReference>
<dbReference type="EMBL" id="SSSM01000005">
    <property type="protein sequence ID" value="THG29409.1"/>
    <property type="molecule type" value="Genomic_DNA"/>
</dbReference>
<dbReference type="InterPro" id="IPR001851">
    <property type="entry name" value="ABC_transp_permease"/>
</dbReference>
<dbReference type="OrthoDB" id="9814461at2"/>
<feature type="transmembrane region" description="Helical" evidence="7">
    <location>
        <begin position="274"/>
        <end position="297"/>
    </location>
</feature>
<dbReference type="Proteomes" id="UP000309133">
    <property type="component" value="Unassembled WGS sequence"/>
</dbReference>
<dbReference type="GO" id="GO:0015658">
    <property type="term" value="F:branched-chain amino acid transmembrane transporter activity"/>
    <property type="evidence" value="ECO:0007669"/>
    <property type="project" value="InterPro"/>
</dbReference>
<accession>A0A4S4FGM6</accession>
<feature type="transmembrane region" description="Helical" evidence="7">
    <location>
        <begin position="137"/>
        <end position="158"/>
    </location>
</feature>
<feature type="transmembrane region" description="Helical" evidence="7">
    <location>
        <begin position="83"/>
        <end position="103"/>
    </location>
</feature>
<keyword evidence="4 7" id="KW-1133">Transmembrane helix</keyword>
<dbReference type="PANTHER" id="PTHR30482:SF17">
    <property type="entry name" value="ABC TRANSPORTER ATP-BINDING PROTEIN"/>
    <property type="match status" value="1"/>
</dbReference>
<feature type="transmembrane region" description="Helical" evidence="7">
    <location>
        <begin position="32"/>
        <end position="49"/>
    </location>
</feature>
<reference evidence="8 9" key="1">
    <citation type="submission" date="2019-04" db="EMBL/GenBank/DDBJ databases">
        <authorList>
            <person name="Jiang L."/>
        </authorList>
    </citation>
    <scope>NUCLEOTIDE SEQUENCE [LARGE SCALE GENOMIC DNA]</scope>
    <source>
        <strain evidence="8 9">YIM 131853</strain>
    </source>
</reference>
<feature type="transmembrane region" description="Helical" evidence="7">
    <location>
        <begin position="55"/>
        <end position="76"/>
    </location>
</feature>
<dbReference type="InterPro" id="IPR043428">
    <property type="entry name" value="LivM-like"/>
</dbReference>
<sequence length="371" mass="40114">MSTLPNKGEPITTTPSSPASKRRPILWVRNRWVLVGLVVAFAVLFPWLVDRPRFWIPNIGIRTLWLGTIAMSLVFLNKYVGLLSLAQVTFAGIAAYGVGYFSVTLGLPYLLSIPIGILIGTLAGFLVALIAVRTKAIYFLMITLAIGQVFFSYASQAIEVTGARRGLSPILREDYGFVDFRTLEVFYYAALLAVVLLYLLCHYLANTSFGFALQGIRDSPDRMAALGYRVNRYRVAAVTFAAFVASVGGMILVFDRSQVDPDVVSLGSTLDVLIAAVVGGVGSLGGVFLGAVVLALLDNFAQDFTERYQTLTGVIFIVVLLFAPAGLAGVGGQVTRAIRKRRDRAAPPPPEHQEPQAPVPAESAIQKGNQQ</sequence>
<protein>
    <submittedName>
        <fullName evidence="8">Branched-chain amino acid ABC transporter permease</fullName>
    </submittedName>
</protein>
<feature type="region of interest" description="Disordered" evidence="6">
    <location>
        <begin position="1"/>
        <end position="20"/>
    </location>
</feature>
<evidence type="ECO:0000313" key="8">
    <source>
        <dbReference type="EMBL" id="THG29409.1"/>
    </source>
</evidence>
<feature type="transmembrane region" description="Helical" evidence="7">
    <location>
        <begin position="309"/>
        <end position="332"/>
    </location>
</feature>
<keyword evidence="2" id="KW-1003">Cell membrane</keyword>
<gene>
    <name evidence="8" type="ORF">E6C64_11915</name>
</gene>
<name>A0A4S4FGM6_9MICO</name>
<evidence type="ECO:0000256" key="6">
    <source>
        <dbReference type="SAM" id="MobiDB-lite"/>
    </source>
</evidence>
<evidence type="ECO:0000256" key="4">
    <source>
        <dbReference type="ARBA" id="ARBA00022989"/>
    </source>
</evidence>
<evidence type="ECO:0000256" key="3">
    <source>
        <dbReference type="ARBA" id="ARBA00022692"/>
    </source>
</evidence>
<comment type="subcellular location">
    <subcellularLocation>
        <location evidence="1">Cell membrane</location>
        <topology evidence="1">Multi-pass membrane protein</topology>
    </subcellularLocation>
</comment>
<keyword evidence="5 7" id="KW-0472">Membrane</keyword>
<comment type="caution">
    <text evidence="8">The sequence shown here is derived from an EMBL/GenBank/DDBJ whole genome shotgun (WGS) entry which is preliminary data.</text>
</comment>
<evidence type="ECO:0000256" key="7">
    <source>
        <dbReference type="SAM" id="Phobius"/>
    </source>
</evidence>
<feature type="transmembrane region" description="Helical" evidence="7">
    <location>
        <begin position="109"/>
        <end position="130"/>
    </location>
</feature>
<feature type="compositionally biased region" description="Polar residues" evidence="6">
    <location>
        <begin position="1"/>
        <end position="19"/>
    </location>
</feature>